<protein>
    <recommendedName>
        <fullName evidence="2">Chitin-binding type-2 domain-containing protein</fullName>
    </recommendedName>
</protein>
<dbReference type="Gene3D" id="2.170.140.10">
    <property type="entry name" value="Chitin binding domain"/>
    <property type="match status" value="1"/>
</dbReference>
<evidence type="ECO:0000313" key="3">
    <source>
        <dbReference type="EMBL" id="KAH7640029.1"/>
    </source>
</evidence>
<dbReference type="AlphaFoldDB" id="A0A9D4SF86"/>
<reference evidence="3" key="1">
    <citation type="submission" date="2020-06" db="EMBL/GenBank/DDBJ databases">
        <authorList>
            <person name="Ji K."/>
            <person name="Li J."/>
        </authorList>
    </citation>
    <scope>NUCLEOTIDE SEQUENCE</scope>
    <source>
        <strain evidence="3">JKM2019</strain>
        <tissue evidence="3">Whole body</tissue>
    </source>
</reference>
<keyword evidence="1" id="KW-0732">Signal</keyword>
<feature type="signal peptide" evidence="1">
    <location>
        <begin position="1"/>
        <end position="21"/>
    </location>
</feature>
<evidence type="ECO:0000256" key="1">
    <source>
        <dbReference type="SAM" id="SignalP"/>
    </source>
</evidence>
<reference evidence="3" key="2">
    <citation type="journal article" date="2021" name="World Allergy Organ. J.">
        <title>Chromosome-level assembly of Dermatophagoides farinae genome and transcriptome reveals two novel allergens Der f 37 and Der f 39.</title>
        <authorList>
            <person name="Chen J."/>
            <person name="Cai Z."/>
            <person name="Fan D."/>
            <person name="Hu J."/>
            <person name="Hou Y."/>
            <person name="He Y."/>
            <person name="Zhang Z."/>
            <person name="Zhao Z."/>
            <person name="Gao P."/>
            <person name="Hu W."/>
            <person name="Sun J."/>
            <person name="Li J."/>
            <person name="Ji K."/>
        </authorList>
    </citation>
    <scope>NUCLEOTIDE SEQUENCE</scope>
    <source>
        <strain evidence="3">JKM2019</strain>
    </source>
</reference>
<organism evidence="3">
    <name type="scientific">Dermatophagoides farinae</name>
    <name type="common">American house dust mite</name>
    <dbReference type="NCBI Taxonomy" id="6954"/>
    <lineage>
        <taxon>Eukaryota</taxon>
        <taxon>Metazoa</taxon>
        <taxon>Ecdysozoa</taxon>
        <taxon>Arthropoda</taxon>
        <taxon>Chelicerata</taxon>
        <taxon>Arachnida</taxon>
        <taxon>Acari</taxon>
        <taxon>Acariformes</taxon>
        <taxon>Sarcoptiformes</taxon>
        <taxon>Astigmata</taxon>
        <taxon>Psoroptidia</taxon>
        <taxon>Analgoidea</taxon>
        <taxon>Pyroglyphidae</taxon>
        <taxon>Dermatophagoidinae</taxon>
        <taxon>Dermatophagoides</taxon>
    </lineage>
</organism>
<accession>A0A9D4SF86</accession>
<dbReference type="Proteomes" id="UP000828236">
    <property type="component" value="Unassembled WGS sequence"/>
</dbReference>
<proteinExistence type="predicted"/>
<dbReference type="GO" id="GO:0005576">
    <property type="term" value="C:extracellular region"/>
    <property type="evidence" value="ECO:0007669"/>
    <property type="project" value="InterPro"/>
</dbReference>
<dbReference type="Pfam" id="PF01607">
    <property type="entry name" value="CBM_14"/>
    <property type="match status" value="1"/>
</dbReference>
<dbReference type="GO" id="GO:0008061">
    <property type="term" value="F:chitin binding"/>
    <property type="evidence" value="ECO:0007669"/>
    <property type="project" value="InterPro"/>
</dbReference>
<feature type="domain" description="Chitin-binding type-2" evidence="2">
    <location>
        <begin position="31"/>
        <end position="104"/>
    </location>
</feature>
<gene>
    <name evidence="3" type="ORF">HUG17_4062</name>
</gene>
<dbReference type="SUPFAM" id="SSF57625">
    <property type="entry name" value="Invertebrate chitin-binding proteins"/>
    <property type="match status" value="1"/>
</dbReference>
<dbReference type="InterPro" id="IPR036508">
    <property type="entry name" value="Chitin-bd_dom_sf"/>
</dbReference>
<dbReference type="PROSITE" id="PS50940">
    <property type="entry name" value="CHIT_BIND_II"/>
    <property type="match status" value="1"/>
</dbReference>
<sequence length="118" mass="13955">MLKFFLFLFISSIVFVSSANAEDTAIDYRELIKCPENQDSTRYLRNPYDCSSFYRCHVEDGKRLAIWNCPNGQYFDEDPNVQTCIRINDYLAKYHELAKLYCKSKLCFKFGNLKFKTN</sequence>
<comment type="caution">
    <text evidence="3">The sequence shown here is derived from an EMBL/GenBank/DDBJ whole genome shotgun (WGS) entry which is preliminary data.</text>
</comment>
<dbReference type="EMBL" id="SDOV01000007">
    <property type="protein sequence ID" value="KAH7640029.1"/>
    <property type="molecule type" value="Genomic_DNA"/>
</dbReference>
<evidence type="ECO:0000259" key="2">
    <source>
        <dbReference type="PROSITE" id="PS50940"/>
    </source>
</evidence>
<name>A0A9D4SF86_DERFA</name>
<feature type="chain" id="PRO_5039195361" description="Chitin-binding type-2 domain-containing protein" evidence="1">
    <location>
        <begin position="22"/>
        <end position="118"/>
    </location>
</feature>
<dbReference type="InterPro" id="IPR002557">
    <property type="entry name" value="Chitin-bd_dom"/>
</dbReference>